<dbReference type="PANTHER" id="PTHR47618">
    <property type="entry name" value="BIFUNCTIONAL OLIGORIBONUCLEASE AND PAP PHOSPHATASE NRNA"/>
    <property type="match status" value="1"/>
</dbReference>
<keyword evidence="1" id="KW-0472">Membrane</keyword>
<evidence type="ECO:0000256" key="1">
    <source>
        <dbReference type="SAM" id="Phobius"/>
    </source>
</evidence>
<dbReference type="InterPro" id="IPR001667">
    <property type="entry name" value="DDH_dom"/>
</dbReference>
<keyword evidence="1" id="KW-1133">Transmembrane helix</keyword>
<sequence>MKKQKYLEWLNIIGLVLILILVIIMIALQDYIVILLSIAFLILFIFFIVDIIYYFYTGFINEQKISKLIPDIESQIERNFKYGYLIYDENDRIIFISNYLSLVGFNRLLGKRITDLKLNEKQQAKSEFLFDNKNYETIKLIKKRIILFRDISEISAYREQINSNWISVFYIDKYYDQKMAEDELKRISIDVKINSFLREWILKNRGIFKIEGANDKNVLLISKWKYLHEDILNEKLLNDLIKIMNEEERKNVSISIGCSYGNFELNKLSERAKKSLELSKMRGGNQITIFHADNRLENVGEKSTNVTEQNIRNLTIFAENLNNNLNKYSNFIIISHDNADIDAVVSSIAIARYINHFSIKAEILIYNFDNSASKLFANLSENLKRLFIDPRELKNRLNNKTGIFIMDVSNTVLIKEWNEINSKVVSENIFLIDHHTINEKNINLIGKNSYVDISSSSTSEIIANIFNINPKFRNLITKEEADLLISGIYTDSKNFTRNISPSTCDVLSYLTHAGGEIDKAVDISKNDLEYIELLIELFNSISKPITTNILLGVMPKEQVLNDIIVSKLADELLNYNNIDASFVFAKISNNKYKLSARSNNNINVQKICESLGGGGHHNISAVTFELKDNQYDKILSKIKNLIKRYEHKIDNILENK</sequence>
<dbReference type="PANTHER" id="PTHR47618:SF2">
    <property type="entry name" value="CYCLIC-DI-AMP PHOSPHODIESTERASE GDPP"/>
    <property type="match status" value="1"/>
</dbReference>
<feature type="transmembrane region" description="Helical" evidence="1">
    <location>
        <begin position="34"/>
        <end position="56"/>
    </location>
</feature>
<dbReference type="Gene3D" id="3.10.310.30">
    <property type="match status" value="1"/>
</dbReference>
<evidence type="ECO:0000313" key="5">
    <source>
        <dbReference type="Proteomes" id="UP000019450"/>
    </source>
</evidence>
<dbReference type="Pfam" id="PF02272">
    <property type="entry name" value="DHHA1"/>
    <property type="match status" value="1"/>
</dbReference>
<gene>
    <name evidence="4" type="ORF">X271_00023</name>
</gene>
<keyword evidence="4" id="KW-0687">Ribonucleoprotein</keyword>
<dbReference type="eggNOG" id="COG3887">
    <property type="taxonomic scope" value="Bacteria"/>
</dbReference>
<dbReference type="GO" id="GO:0003676">
    <property type="term" value="F:nucleic acid binding"/>
    <property type="evidence" value="ECO:0007669"/>
    <property type="project" value="InterPro"/>
</dbReference>
<dbReference type="InterPro" id="IPR038763">
    <property type="entry name" value="DHH_sf"/>
</dbReference>
<dbReference type="SUPFAM" id="SSF64182">
    <property type="entry name" value="DHH phosphoesterases"/>
    <property type="match status" value="1"/>
</dbReference>
<accession>W8GMA5</accession>
<dbReference type="RefSeq" id="WP_025208444.1">
    <property type="nucleotide sequence ID" value="NZ_CP006932.1"/>
</dbReference>
<dbReference type="Proteomes" id="UP000019450">
    <property type="component" value="Chromosome"/>
</dbReference>
<dbReference type="InterPro" id="IPR051319">
    <property type="entry name" value="Oligoribo/pAp-PDE_c-di-AMP_PDE"/>
</dbReference>
<evidence type="ECO:0000259" key="3">
    <source>
        <dbReference type="Pfam" id="PF02272"/>
    </source>
</evidence>
<dbReference type="OrthoDB" id="9759476at2"/>
<dbReference type="Pfam" id="PF01368">
    <property type="entry name" value="DHH"/>
    <property type="match status" value="1"/>
</dbReference>
<evidence type="ECO:0000313" key="4">
    <source>
        <dbReference type="EMBL" id="AHK22146.1"/>
    </source>
</evidence>
<name>W8GMA5_9MOLU</name>
<dbReference type="GO" id="GO:0005840">
    <property type="term" value="C:ribosome"/>
    <property type="evidence" value="ECO:0007669"/>
    <property type="project" value="UniProtKB-KW"/>
</dbReference>
<keyword evidence="1" id="KW-0812">Transmembrane</keyword>
<organism evidence="4 5">
    <name type="scientific">Candidatus Hepatoplasma crinochetorum Av</name>
    <dbReference type="NCBI Taxonomy" id="1427984"/>
    <lineage>
        <taxon>Bacteria</taxon>
        <taxon>Bacillati</taxon>
        <taxon>Mycoplasmatota</taxon>
        <taxon>Mollicutes</taxon>
        <taxon>Candidatus Hepatoplasmataceae</taxon>
        <taxon>Candidatus Hepatoplasma</taxon>
    </lineage>
</organism>
<dbReference type="Gene3D" id="3.90.1640.10">
    <property type="entry name" value="inorganic pyrophosphatase (n-terminal core)"/>
    <property type="match status" value="1"/>
</dbReference>
<dbReference type="Pfam" id="PF24898">
    <property type="entry name" value="GGDEF_GdpP"/>
    <property type="match status" value="1"/>
</dbReference>
<proteinExistence type="predicted"/>
<dbReference type="KEGG" id="hcr:X271_00023"/>
<protein>
    <submittedName>
        <fullName evidence="4">Putative bifunctional signaling protein/50S ribosomal protein L9</fullName>
    </submittedName>
</protein>
<keyword evidence="4" id="KW-0689">Ribosomal protein</keyword>
<dbReference type="EMBL" id="CP006932">
    <property type="protein sequence ID" value="AHK22146.1"/>
    <property type="molecule type" value="Genomic_DNA"/>
</dbReference>
<dbReference type="HOGENOM" id="CLU_417808_0_0_14"/>
<feature type="transmembrane region" description="Helical" evidence="1">
    <location>
        <begin position="9"/>
        <end position="28"/>
    </location>
</feature>
<dbReference type="STRING" id="1427984.X271_00023"/>
<dbReference type="InterPro" id="IPR003156">
    <property type="entry name" value="DHHA1_dom"/>
</dbReference>
<reference evidence="4 5" key="1">
    <citation type="journal article" date="2014" name="Genome Biol. Evol.">
        <title>Phylogenomics of "Candidatus Hepatoplasma crinochetorum," a Lineage of Mollicutes Associated with Noninsect Arthropods.</title>
        <authorList>
            <person name="Leclercq S."/>
            <person name="Dittmer J."/>
            <person name="Bouchon D."/>
            <person name="Cordaux R."/>
        </authorList>
    </citation>
    <scope>NUCLEOTIDE SEQUENCE [LARGE SCALE GENOMIC DNA]</scope>
    <source>
        <strain evidence="4 5">Av</strain>
    </source>
</reference>
<keyword evidence="5" id="KW-1185">Reference proteome</keyword>
<dbReference type="AlphaFoldDB" id="W8GMA5"/>
<feature type="domain" description="DHHA1" evidence="3">
    <location>
        <begin position="558"/>
        <end position="643"/>
    </location>
</feature>
<feature type="domain" description="DDH" evidence="2">
    <location>
        <begin position="331"/>
        <end position="488"/>
    </location>
</feature>
<evidence type="ECO:0000259" key="2">
    <source>
        <dbReference type="Pfam" id="PF01368"/>
    </source>
</evidence>